<dbReference type="EMBL" id="BMQQ01000027">
    <property type="protein sequence ID" value="GGT54610.1"/>
    <property type="molecule type" value="Genomic_DNA"/>
</dbReference>
<organism evidence="2 3">
    <name type="scientific">Streptomyces purpureus</name>
    <dbReference type="NCBI Taxonomy" id="1951"/>
    <lineage>
        <taxon>Bacteria</taxon>
        <taxon>Bacillati</taxon>
        <taxon>Actinomycetota</taxon>
        <taxon>Actinomycetes</taxon>
        <taxon>Kitasatosporales</taxon>
        <taxon>Streptomycetaceae</taxon>
        <taxon>Streptomyces</taxon>
    </lineage>
</organism>
<protein>
    <submittedName>
        <fullName evidence="2">Uncharacterized protein</fullName>
    </submittedName>
</protein>
<reference evidence="2" key="2">
    <citation type="submission" date="2020-09" db="EMBL/GenBank/DDBJ databases">
        <authorList>
            <person name="Sun Q."/>
            <person name="Ohkuma M."/>
        </authorList>
    </citation>
    <scope>NUCLEOTIDE SEQUENCE</scope>
    <source>
        <strain evidence="2">JCM 3172</strain>
    </source>
</reference>
<keyword evidence="3" id="KW-1185">Reference proteome</keyword>
<feature type="region of interest" description="Disordered" evidence="1">
    <location>
        <begin position="59"/>
        <end position="91"/>
    </location>
</feature>
<reference evidence="2" key="1">
    <citation type="journal article" date="2014" name="Int. J. Syst. Evol. Microbiol.">
        <title>Complete genome sequence of Corynebacterium casei LMG S-19264T (=DSM 44701T), isolated from a smear-ripened cheese.</title>
        <authorList>
            <consortium name="US DOE Joint Genome Institute (JGI-PGF)"/>
            <person name="Walter F."/>
            <person name="Albersmeier A."/>
            <person name="Kalinowski J."/>
            <person name="Ruckert C."/>
        </authorList>
    </citation>
    <scope>NUCLEOTIDE SEQUENCE</scope>
    <source>
        <strain evidence="2">JCM 3172</strain>
    </source>
</reference>
<dbReference type="Proteomes" id="UP000619486">
    <property type="component" value="Unassembled WGS sequence"/>
</dbReference>
<comment type="caution">
    <text evidence="2">The sequence shown here is derived from an EMBL/GenBank/DDBJ whole genome shotgun (WGS) entry which is preliminary data.</text>
</comment>
<proteinExistence type="predicted"/>
<evidence type="ECO:0000313" key="2">
    <source>
        <dbReference type="EMBL" id="GGT54610.1"/>
    </source>
</evidence>
<sequence length="134" mass="13451">MGPWTGARTISGMTRPSSSPRRFAAMALVVLGALLGLMVCSGVSAAETRPAPPVTVVDHHQAPGCGKSAPDGGGARPATPPRAGSSAELLPALHDTRGAAGAWGADAPIRSLLPGHESPELVPPSPVDLSILRV</sequence>
<evidence type="ECO:0000256" key="1">
    <source>
        <dbReference type="SAM" id="MobiDB-lite"/>
    </source>
</evidence>
<evidence type="ECO:0000313" key="3">
    <source>
        <dbReference type="Proteomes" id="UP000619486"/>
    </source>
</evidence>
<accession>A0A918LUK5</accession>
<dbReference type="AlphaFoldDB" id="A0A918LUK5"/>
<gene>
    <name evidence="2" type="ORF">GCM10014713_55490</name>
</gene>
<name>A0A918LUK5_9ACTN</name>